<feature type="transmembrane region" description="Helical" evidence="1">
    <location>
        <begin position="21"/>
        <end position="44"/>
    </location>
</feature>
<feature type="transmembrane region" description="Helical" evidence="1">
    <location>
        <begin position="56"/>
        <end position="86"/>
    </location>
</feature>
<evidence type="ECO:0000256" key="1">
    <source>
        <dbReference type="SAM" id="Phobius"/>
    </source>
</evidence>
<protein>
    <recommendedName>
        <fullName evidence="4">DUF3566 domain-containing protein</fullName>
    </recommendedName>
</protein>
<keyword evidence="1" id="KW-0472">Membrane</keyword>
<dbReference type="EMBL" id="PFGC01000030">
    <property type="protein sequence ID" value="PIW37019.1"/>
    <property type="molecule type" value="Genomic_DNA"/>
</dbReference>
<keyword evidence="1" id="KW-1133">Transmembrane helix</keyword>
<evidence type="ECO:0000313" key="3">
    <source>
        <dbReference type="Proteomes" id="UP000230292"/>
    </source>
</evidence>
<name>A0A2M7H479_9BACT</name>
<organism evidence="2 3">
    <name type="scientific">Candidatus Kerfeldbacteria bacterium CG15_BIG_FIL_POST_REV_8_21_14_020_45_12</name>
    <dbReference type="NCBI Taxonomy" id="2014247"/>
    <lineage>
        <taxon>Bacteria</taxon>
        <taxon>Candidatus Kerfeldiibacteriota</taxon>
    </lineage>
</organism>
<comment type="caution">
    <text evidence="2">The sequence shown here is derived from an EMBL/GenBank/DDBJ whole genome shotgun (WGS) entry which is preliminary data.</text>
</comment>
<dbReference type="Proteomes" id="UP000230292">
    <property type="component" value="Unassembled WGS sequence"/>
</dbReference>
<sequence length="102" mass="10882">MDPLYRVRSIQPLSAVRFGAIIGAVIGGIGFLIGLVFLGINVFMYSHLSVGQSGGVYLGILISVAITLISSIVTCTIIGLVFALVYNRVAEHLGYLSVRLKQ</sequence>
<proteinExistence type="predicted"/>
<reference evidence="2 3" key="1">
    <citation type="submission" date="2017-09" db="EMBL/GenBank/DDBJ databases">
        <title>Depth-based differentiation of microbial function through sediment-hosted aquifers and enrichment of novel symbionts in the deep terrestrial subsurface.</title>
        <authorList>
            <person name="Probst A.J."/>
            <person name="Ladd B."/>
            <person name="Jarett J.K."/>
            <person name="Geller-Mcgrath D.E."/>
            <person name="Sieber C.M."/>
            <person name="Emerson J.B."/>
            <person name="Anantharaman K."/>
            <person name="Thomas B.C."/>
            <person name="Malmstrom R."/>
            <person name="Stieglmeier M."/>
            <person name="Klingl A."/>
            <person name="Woyke T."/>
            <person name="Ryan C.M."/>
            <person name="Banfield J.F."/>
        </authorList>
    </citation>
    <scope>NUCLEOTIDE SEQUENCE [LARGE SCALE GENOMIC DNA]</scope>
    <source>
        <strain evidence="2">CG15_BIG_FIL_POST_REV_8_21_14_020_45_12</strain>
    </source>
</reference>
<dbReference type="AlphaFoldDB" id="A0A2M7H479"/>
<evidence type="ECO:0000313" key="2">
    <source>
        <dbReference type="EMBL" id="PIW37019.1"/>
    </source>
</evidence>
<accession>A0A2M7H479</accession>
<gene>
    <name evidence="2" type="ORF">COW24_02345</name>
</gene>
<evidence type="ECO:0008006" key="4">
    <source>
        <dbReference type="Google" id="ProtNLM"/>
    </source>
</evidence>
<keyword evidence="1" id="KW-0812">Transmembrane</keyword>